<dbReference type="PROSITE" id="PS50977">
    <property type="entry name" value="HTH_TETR_2"/>
    <property type="match status" value="1"/>
</dbReference>
<feature type="DNA-binding region" description="H-T-H motif" evidence="4">
    <location>
        <begin position="31"/>
        <end position="50"/>
    </location>
</feature>
<dbReference type="PANTHER" id="PTHR30055">
    <property type="entry name" value="HTH-TYPE TRANSCRIPTIONAL REGULATOR RUTR"/>
    <property type="match status" value="1"/>
</dbReference>
<keyword evidence="1" id="KW-0805">Transcription regulation</keyword>
<dbReference type="SUPFAM" id="SSF46689">
    <property type="entry name" value="Homeodomain-like"/>
    <property type="match status" value="1"/>
</dbReference>
<dbReference type="PANTHER" id="PTHR30055:SF234">
    <property type="entry name" value="HTH-TYPE TRANSCRIPTIONAL REGULATOR BETI"/>
    <property type="match status" value="1"/>
</dbReference>
<dbReference type="PRINTS" id="PR00455">
    <property type="entry name" value="HTHTETR"/>
</dbReference>
<dbReference type="AlphaFoldDB" id="A0A919EHE6"/>
<sequence length="233" mass="25017">MSKQERAARTRYALIRSAAELFEQRGYAQARLAEISAGAGVSSGALHFHFENKAAVAQAVENEASRSLRRAARAAQERNADALQTLTDTSHALARLLQQDVVVRAGYRLNCDAAGRPELNLRQEWQSCVQSLLSQAADEGALADGVSHREVATVVVAATTGLEVLAGDEAEWLSRASLTVLWRLLLPRIATPSALRAVDPRGRDSVTVALEGAVLRTPVPLPTQTPPRSPAEP</sequence>
<dbReference type="InterPro" id="IPR050109">
    <property type="entry name" value="HTH-type_TetR-like_transc_reg"/>
</dbReference>
<dbReference type="GO" id="GO:0003700">
    <property type="term" value="F:DNA-binding transcription factor activity"/>
    <property type="evidence" value="ECO:0007669"/>
    <property type="project" value="TreeGrafter"/>
</dbReference>
<dbReference type="InterPro" id="IPR047923">
    <property type="entry name" value="ArpA-like"/>
</dbReference>
<feature type="domain" description="HTH tetR-type" evidence="5">
    <location>
        <begin position="8"/>
        <end position="68"/>
    </location>
</feature>
<accession>A0A919EHE6</accession>
<keyword evidence="7" id="KW-1185">Reference proteome</keyword>
<dbReference type="Proteomes" id="UP000632849">
    <property type="component" value="Unassembled WGS sequence"/>
</dbReference>
<reference evidence="6" key="1">
    <citation type="journal article" date="2014" name="Int. J. Syst. Evol. Microbiol.">
        <title>Complete genome sequence of Corynebacterium casei LMG S-19264T (=DSM 44701T), isolated from a smear-ripened cheese.</title>
        <authorList>
            <consortium name="US DOE Joint Genome Institute (JGI-PGF)"/>
            <person name="Walter F."/>
            <person name="Albersmeier A."/>
            <person name="Kalinowski J."/>
            <person name="Ruckert C."/>
        </authorList>
    </citation>
    <scope>NUCLEOTIDE SEQUENCE</scope>
    <source>
        <strain evidence="6">JCM 4122</strain>
    </source>
</reference>
<dbReference type="InterPro" id="IPR036271">
    <property type="entry name" value="Tet_transcr_reg_TetR-rel_C_sf"/>
</dbReference>
<keyword evidence="3" id="KW-0804">Transcription</keyword>
<dbReference type="EMBL" id="BNBE01000001">
    <property type="protein sequence ID" value="GHF78765.1"/>
    <property type="molecule type" value="Genomic_DNA"/>
</dbReference>
<organism evidence="6 7">
    <name type="scientific">Streptomyces filamentosus</name>
    <name type="common">Streptomyces roseosporus</name>
    <dbReference type="NCBI Taxonomy" id="67294"/>
    <lineage>
        <taxon>Bacteria</taxon>
        <taxon>Bacillati</taxon>
        <taxon>Actinomycetota</taxon>
        <taxon>Actinomycetes</taxon>
        <taxon>Kitasatosporales</taxon>
        <taxon>Streptomycetaceae</taxon>
        <taxon>Streptomyces</taxon>
    </lineage>
</organism>
<proteinExistence type="predicted"/>
<evidence type="ECO:0000256" key="1">
    <source>
        <dbReference type="ARBA" id="ARBA00023015"/>
    </source>
</evidence>
<dbReference type="Pfam" id="PF00440">
    <property type="entry name" value="TetR_N"/>
    <property type="match status" value="1"/>
</dbReference>
<dbReference type="GeneID" id="95663280"/>
<evidence type="ECO:0000259" key="5">
    <source>
        <dbReference type="PROSITE" id="PS50977"/>
    </source>
</evidence>
<reference evidence="6" key="2">
    <citation type="submission" date="2020-09" db="EMBL/GenBank/DDBJ databases">
        <authorList>
            <person name="Sun Q."/>
            <person name="Ohkuma M."/>
        </authorList>
    </citation>
    <scope>NUCLEOTIDE SEQUENCE</scope>
    <source>
        <strain evidence="6">JCM 4122</strain>
    </source>
</reference>
<evidence type="ECO:0000256" key="4">
    <source>
        <dbReference type="PROSITE-ProRule" id="PRU00335"/>
    </source>
</evidence>
<evidence type="ECO:0000256" key="2">
    <source>
        <dbReference type="ARBA" id="ARBA00023125"/>
    </source>
</evidence>
<evidence type="ECO:0000313" key="6">
    <source>
        <dbReference type="EMBL" id="GHF78765.1"/>
    </source>
</evidence>
<dbReference type="RefSeq" id="WP_150235364.1">
    <property type="nucleotide sequence ID" value="NZ_BNBE01000001.1"/>
</dbReference>
<evidence type="ECO:0000313" key="7">
    <source>
        <dbReference type="Proteomes" id="UP000632849"/>
    </source>
</evidence>
<keyword evidence="2 4" id="KW-0238">DNA-binding</keyword>
<evidence type="ECO:0000256" key="3">
    <source>
        <dbReference type="ARBA" id="ARBA00023163"/>
    </source>
</evidence>
<dbReference type="InterPro" id="IPR001647">
    <property type="entry name" value="HTH_TetR"/>
</dbReference>
<dbReference type="Gene3D" id="1.10.357.10">
    <property type="entry name" value="Tetracycline Repressor, domain 2"/>
    <property type="match status" value="1"/>
</dbReference>
<dbReference type="GO" id="GO:0000976">
    <property type="term" value="F:transcription cis-regulatory region binding"/>
    <property type="evidence" value="ECO:0007669"/>
    <property type="project" value="TreeGrafter"/>
</dbReference>
<name>A0A919EHE6_STRFL</name>
<dbReference type="InterPro" id="IPR009057">
    <property type="entry name" value="Homeodomain-like_sf"/>
</dbReference>
<protein>
    <submittedName>
        <fullName evidence="6">TetR family transcriptional regulator</fullName>
    </submittedName>
</protein>
<comment type="caution">
    <text evidence="6">The sequence shown here is derived from an EMBL/GenBank/DDBJ whole genome shotgun (WGS) entry which is preliminary data.</text>
</comment>
<dbReference type="NCBIfam" id="NF041196">
    <property type="entry name" value="ScbR_bind_reg"/>
    <property type="match status" value="1"/>
</dbReference>
<gene>
    <name evidence="6" type="ORF">GCM10017667_02700</name>
</gene>
<dbReference type="SUPFAM" id="SSF48498">
    <property type="entry name" value="Tetracyclin repressor-like, C-terminal domain"/>
    <property type="match status" value="1"/>
</dbReference>